<organism evidence="1 2">
    <name type="scientific">Dictyobacter aurantiacus</name>
    <dbReference type="NCBI Taxonomy" id="1936993"/>
    <lineage>
        <taxon>Bacteria</taxon>
        <taxon>Bacillati</taxon>
        <taxon>Chloroflexota</taxon>
        <taxon>Ktedonobacteria</taxon>
        <taxon>Ktedonobacterales</taxon>
        <taxon>Dictyobacteraceae</taxon>
        <taxon>Dictyobacter</taxon>
    </lineage>
</organism>
<dbReference type="OrthoDB" id="9553596at2"/>
<gene>
    <name evidence="1" type="ORF">KDAU_55550</name>
</gene>
<protein>
    <recommendedName>
        <fullName evidence="3">ABM domain-containing protein</fullName>
    </recommendedName>
</protein>
<sequence length="100" mass="11424">MPFLSIHTLSGDPDELLQRKQEYMDPVVRQIAPEYGAIKSITARQAEGLITINLWESAEGAQAFTQRPEVQQAQARSGLPRPATFERYTEVYIEEYQQKP</sequence>
<name>A0A401ZN88_9CHLR</name>
<comment type="caution">
    <text evidence="1">The sequence shown here is derived from an EMBL/GenBank/DDBJ whole genome shotgun (WGS) entry which is preliminary data.</text>
</comment>
<dbReference type="Proteomes" id="UP000287224">
    <property type="component" value="Unassembled WGS sequence"/>
</dbReference>
<dbReference type="AlphaFoldDB" id="A0A401ZN88"/>
<reference evidence="2" key="1">
    <citation type="submission" date="2018-12" db="EMBL/GenBank/DDBJ databases">
        <title>Tengunoibacter tsumagoiensis gen. nov., sp. nov., Dictyobacter kobayashii sp. nov., D. alpinus sp. nov., and D. joshuensis sp. nov. and description of Dictyobacteraceae fam. nov. within the order Ktedonobacterales isolated from Tengu-no-mugimeshi.</title>
        <authorList>
            <person name="Wang C.M."/>
            <person name="Zheng Y."/>
            <person name="Sakai Y."/>
            <person name="Toyoda A."/>
            <person name="Minakuchi Y."/>
            <person name="Abe K."/>
            <person name="Yokota A."/>
            <person name="Yabe S."/>
        </authorList>
    </citation>
    <scope>NUCLEOTIDE SEQUENCE [LARGE SCALE GENOMIC DNA]</scope>
    <source>
        <strain evidence="2">S-27</strain>
    </source>
</reference>
<evidence type="ECO:0000313" key="1">
    <source>
        <dbReference type="EMBL" id="GCE08226.1"/>
    </source>
</evidence>
<dbReference type="RefSeq" id="WP_126600631.1">
    <property type="nucleotide sequence ID" value="NZ_BIFQ01000002.1"/>
</dbReference>
<evidence type="ECO:0000313" key="2">
    <source>
        <dbReference type="Proteomes" id="UP000287224"/>
    </source>
</evidence>
<dbReference type="EMBL" id="BIFQ01000002">
    <property type="protein sequence ID" value="GCE08226.1"/>
    <property type="molecule type" value="Genomic_DNA"/>
</dbReference>
<proteinExistence type="predicted"/>
<keyword evidence="2" id="KW-1185">Reference proteome</keyword>
<accession>A0A401ZN88</accession>
<evidence type="ECO:0008006" key="3">
    <source>
        <dbReference type="Google" id="ProtNLM"/>
    </source>
</evidence>